<evidence type="ECO:0000256" key="13">
    <source>
        <dbReference type="SAM" id="MobiDB-lite"/>
    </source>
</evidence>
<comment type="caution">
    <text evidence="15">The sequence shown here is derived from an EMBL/GenBank/DDBJ whole genome shotgun (WGS) entry which is preliminary data.</text>
</comment>
<dbReference type="PANTHER" id="PTHR43401:SF2">
    <property type="entry name" value="L-THREONINE 3-DEHYDROGENASE"/>
    <property type="match status" value="1"/>
</dbReference>
<dbReference type="Pfam" id="PF08240">
    <property type="entry name" value="ADH_N"/>
    <property type="match status" value="1"/>
</dbReference>
<evidence type="ECO:0000259" key="14">
    <source>
        <dbReference type="SMART" id="SM00829"/>
    </source>
</evidence>
<gene>
    <name evidence="15" type="ORF">R2363_05420</name>
</gene>
<evidence type="ECO:0000256" key="1">
    <source>
        <dbReference type="ARBA" id="ARBA00001947"/>
    </source>
</evidence>
<dbReference type="InterPro" id="IPR050129">
    <property type="entry name" value="Zn_alcohol_dh"/>
</dbReference>
<comment type="catalytic activity">
    <reaction evidence="11">
        <text>2-deoxy-scyllo-inosamine + NADP(+) = 3-amino-2,3-dideoxy-scyllo-inosose + NADPH + H(+)</text>
        <dbReference type="Rhea" id="RHEA:33879"/>
        <dbReference type="ChEBI" id="CHEBI:15378"/>
        <dbReference type="ChEBI" id="CHEBI:57783"/>
        <dbReference type="ChEBI" id="CHEBI:58349"/>
        <dbReference type="ChEBI" id="CHEBI:65002"/>
        <dbReference type="ChEBI" id="CHEBI:65003"/>
        <dbReference type="EC" id="1.1.1.329"/>
    </reaction>
</comment>
<dbReference type="InterPro" id="IPR013154">
    <property type="entry name" value="ADH-like_N"/>
</dbReference>
<keyword evidence="2 12" id="KW-0479">Metal-binding</keyword>
<organism evidence="15 16">
    <name type="scientific">Streptomyces roseolus</name>
    <dbReference type="NCBI Taxonomy" id="67358"/>
    <lineage>
        <taxon>Bacteria</taxon>
        <taxon>Bacillati</taxon>
        <taxon>Actinomycetota</taxon>
        <taxon>Actinomycetes</taxon>
        <taxon>Kitasatosporales</taxon>
        <taxon>Streptomycetaceae</taxon>
        <taxon>Streptomyces</taxon>
    </lineage>
</organism>
<dbReference type="Proteomes" id="UP001278571">
    <property type="component" value="Unassembled WGS sequence"/>
</dbReference>
<dbReference type="Gene3D" id="3.90.180.10">
    <property type="entry name" value="Medium-chain alcohol dehydrogenases, catalytic domain"/>
    <property type="match status" value="1"/>
</dbReference>
<evidence type="ECO:0000313" key="16">
    <source>
        <dbReference type="Proteomes" id="UP001278571"/>
    </source>
</evidence>
<evidence type="ECO:0000256" key="3">
    <source>
        <dbReference type="ARBA" id="ARBA00022833"/>
    </source>
</evidence>
<keyword evidence="4" id="KW-0560">Oxidoreductase</keyword>
<dbReference type="PANTHER" id="PTHR43401">
    <property type="entry name" value="L-THREONINE 3-DEHYDROGENASE"/>
    <property type="match status" value="1"/>
</dbReference>
<evidence type="ECO:0000313" key="15">
    <source>
        <dbReference type="EMBL" id="MDX2291612.1"/>
    </source>
</evidence>
<sequence>MTRDSTGERTAGWPTGTMRAAAVASPHTTRLLEMPIPDPAPGEVLVAPLRVGLCGTDLELLHGTATYVRDGRAPYPHVFGHEWVGRVVAVAPGATGAGAADARIAVGDRVVGHTMISCGDCRACHRGRRNECGRLREVGLYGQQGAAAQYLRMPAHALSVVPEDVTDEAAMLVEPAVTVLEGLRRAHCAPGDRALVIGTGTIGLLAVQLTAGLAGSVEVVGVDDSGLATARRMGARRTFRPGEAPAGHYDVVVEASGATSAFHEALRTTAVGGRIAAVGVASEAVDGVDLGDLVLRGITVHGIRHGLDQYDRVLKLFGDGALTADGMIAGVLRLDQADEAFRLLQDSGRTAPKVALDPSAPADGEDGSRSEPRAPARSAA</sequence>
<evidence type="ECO:0000256" key="2">
    <source>
        <dbReference type="ARBA" id="ARBA00022723"/>
    </source>
</evidence>
<feature type="domain" description="Enoyl reductase (ER)" evidence="14">
    <location>
        <begin position="24"/>
        <end position="356"/>
    </location>
</feature>
<dbReference type="Gene3D" id="3.40.50.720">
    <property type="entry name" value="NAD(P)-binding Rossmann-like Domain"/>
    <property type="match status" value="1"/>
</dbReference>
<dbReference type="SUPFAM" id="SSF51735">
    <property type="entry name" value="NAD(P)-binding Rossmann-fold domains"/>
    <property type="match status" value="1"/>
</dbReference>
<comment type="similarity">
    <text evidence="7">Belongs to the zinc-containing alcohol dehydrogenase family. DOIA dehydrogenase subfamily.</text>
</comment>
<evidence type="ECO:0000256" key="12">
    <source>
        <dbReference type="RuleBase" id="RU361277"/>
    </source>
</evidence>
<dbReference type="InterPro" id="IPR013149">
    <property type="entry name" value="ADH-like_C"/>
</dbReference>
<comment type="cofactor">
    <cofactor evidence="1 12">
        <name>Zn(2+)</name>
        <dbReference type="ChEBI" id="CHEBI:29105"/>
    </cofactor>
</comment>
<dbReference type="InterPro" id="IPR036291">
    <property type="entry name" value="NAD(P)-bd_dom_sf"/>
</dbReference>
<proteinExistence type="inferred from homology"/>
<evidence type="ECO:0000256" key="7">
    <source>
        <dbReference type="ARBA" id="ARBA00038004"/>
    </source>
</evidence>
<keyword evidence="3 12" id="KW-0862">Zinc</keyword>
<evidence type="ECO:0000256" key="4">
    <source>
        <dbReference type="ARBA" id="ARBA00023002"/>
    </source>
</evidence>
<comment type="pathway">
    <text evidence="6">Metabolic intermediate biosynthesis; 2-deoxystreptamine biosynthesis; 2-deoxystreptamine from D-glucose 6-phosphate: step 3/4.</text>
</comment>
<evidence type="ECO:0000256" key="10">
    <source>
        <dbReference type="ARBA" id="ARBA00048685"/>
    </source>
</evidence>
<dbReference type="Pfam" id="PF00107">
    <property type="entry name" value="ADH_zinc_N"/>
    <property type="match status" value="1"/>
</dbReference>
<comment type="function">
    <text evidence="5">Catalyzes the oxidation of 2-deoxy-scyllo-inosamine (DOIA) with NAD(+) or NADP(+), forming 3-amino-2,3-dideoxy-scyllo-inosose (amino-DOI).</text>
</comment>
<protein>
    <recommendedName>
        <fullName evidence="9">2-deoxy-scyllo-inosamine dehydrogenase</fullName>
        <ecNumber evidence="8">1.1.1.329</ecNumber>
    </recommendedName>
</protein>
<evidence type="ECO:0000256" key="11">
    <source>
        <dbReference type="ARBA" id="ARBA00049085"/>
    </source>
</evidence>
<dbReference type="RefSeq" id="WP_319008157.1">
    <property type="nucleotide sequence ID" value="NZ_JAWJZF010000237.1"/>
</dbReference>
<comment type="catalytic activity">
    <reaction evidence="10">
        <text>2-deoxy-scyllo-inosamine + NAD(+) = 3-amino-2,3-dideoxy-scyllo-inosose + NADH + H(+)</text>
        <dbReference type="Rhea" id="RHEA:33883"/>
        <dbReference type="ChEBI" id="CHEBI:15378"/>
        <dbReference type="ChEBI" id="CHEBI:57540"/>
        <dbReference type="ChEBI" id="CHEBI:57945"/>
        <dbReference type="ChEBI" id="CHEBI:65002"/>
        <dbReference type="ChEBI" id="CHEBI:65003"/>
        <dbReference type="EC" id="1.1.1.329"/>
    </reaction>
</comment>
<dbReference type="PROSITE" id="PS00059">
    <property type="entry name" value="ADH_ZINC"/>
    <property type="match status" value="1"/>
</dbReference>
<dbReference type="EMBL" id="JAWJZF010000237">
    <property type="protein sequence ID" value="MDX2291612.1"/>
    <property type="molecule type" value="Genomic_DNA"/>
</dbReference>
<evidence type="ECO:0000256" key="6">
    <source>
        <dbReference type="ARBA" id="ARBA00037908"/>
    </source>
</evidence>
<feature type="region of interest" description="Disordered" evidence="13">
    <location>
        <begin position="352"/>
        <end position="380"/>
    </location>
</feature>
<reference evidence="15 16" key="1">
    <citation type="submission" date="2023-10" db="EMBL/GenBank/DDBJ databases">
        <authorList>
            <person name="Wang X.X."/>
        </authorList>
    </citation>
    <scope>NUCLEOTIDE SEQUENCE [LARGE SCALE GENOMIC DNA]</scope>
    <source>
        <strain evidence="15 16">NBRC 12816</strain>
    </source>
</reference>
<name>A0ABU4K1K2_9ACTN</name>
<dbReference type="EC" id="1.1.1.329" evidence="8"/>
<dbReference type="InterPro" id="IPR002328">
    <property type="entry name" value="ADH_Zn_CS"/>
</dbReference>
<dbReference type="InterPro" id="IPR020843">
    <property type="entry name" value="ER"/>
</dbReference>
<accession>A0ABU4K1K2</accession>
<evidence type="ECO:0000256" key="8">
    <source>
        <dbReference type="ARBA" id="ARBA00039102"/>
    </source>
</evidence>
<keyword evidence="16" id="KW-1185">Reference proteome</keyword>
<dbReference type="SUPFAM" id="SSF50129">
    <property type="entry name" value="GroES-like"/>
    <property type="match status" value="1"/>
</dbReference>
<evidence type="ECO:0000256" key="5">
    <source>
        <dbReference type="ARBA" id="ARBA00037678"/>
    </source>
</evidence>
<dbReference type="InterPro" id="IPR011032">
    <property type="entry name" value="GroES-like_sf"/>
</dbReference>
<evidence type="ECO:0000256" key="9">
    <source>
        <dbReference type="ARBA" id="ARBA00039387"/>
    </source>
</evidence>
<dbReference type="SMART" id="SM00829">
    <property type="entry name" value="PKS_ER"/>
    <property type="match status" value="1"/>
</dbReference>